<accession>A0A4C1W268</accession>
<protein>
    <submittedName>
        <fullName evidence="1">Uncharacterized protein</fullName>
    </submittedName>
</protein>
<comment type="caution">
    <text evidence="1">The sequence shown here is derived from an EMBL/GenBank/DDBJ whole genome shotgun (WGS) entry which is preliminary data.</text>
</comment>
<evidence type="ECO:0000313" key="2">
    <source>
        <dbReference type="Proteomes" id="UP000299102"/>
    </source>
</evidence>
<feature type="non-terminal residue" evidence="1">
    <location>
        <position position="61"/>
    </location>
</feature>
<evidence type="ECO:0000313" key="1">
    <source>
        <dbReference type="EMBL" id="GBP44217.1"/>
    </source>
</evidence>
<keyword evidence="2" id="KW-1185">Reference proteome</keyword>
<proteinExistence type="predicted"/>
<dbReference type="Proteomes" id="UP000299102">
    <property type="component" value="Unassembled WGS sequence"/>
</dbReference>
<organism evidence="1 2">
    <name type="scientific">Eumeta variegata</name>
    <name type="common">Bagworm moth</name>
    <name type="synonym">Eumeta japonica</name>
    <dbReference type="NCBI Taxonomy" id="151549"/>
    <lineage>
        <taxon>Eukaryota</taxon>
        <taxon>Metazoa</taxon>
        <taxon>Ecdysozoa</taxon>
        <taxon>Arthropoda</taxon>
        <taxon>Hexapoda</taxon>
        <taxon>Insecta</taxon>
        <taxon>Pterygota</taxon>
        <taxon>Neoptera</taxon>
        <taxon>Endopterygota</taxon>
        <taxon>Lepidoptera</taxon>
        <taxon>Glossata</taxon>
        <taxon>Ditrysia</taxon>
        <taxon>Tineoidea</taxon>
        <taxon>Psychidae</taxon>
        <taxon>Oiketicinae</taxon>
        <taxon>Eumeta</taxon>
    </lineage>
</organism>
<dbReference type="EMBL" id="BGZK01000449">
    <property type="protein sequence ID" value="GBP44217.1"/>
    <property type="molecule type" value="Genomic_DNA"/>
</dbReference>
<dbReference type="AlphaFoldDB" id="A0A4C1W268"/>
<sequence length="61" mass="6397">MAYATSYMNFPWRESAGGAARGGGGGREPSGACGAYYVHKESRNSIVVVSRGLCVLTHSCI</sequence>
<name>A0A4C1W268_EUMVA</name>
<reference evidence="1 2" key="1">
    <citation type="journal article" date="2019" name="Commun. Biol.">
        <title>The bagworm genome reveals a unique fibroin gene that provides high tensile strength.</title>
        <authorList>
            <person name="Kono N."/>
            <person name="Nakamura H."/>
            <person name="Ohtoshi R."/>
            <person name="Tomita M."/>
            <person name="Numata K."/>
            <person name="Arakawa K."/>
        </authorList>
    </citation>
    <scope>NUCLEOTIDE SEQUENCE [LARGE SCALE GENOMIC DNA]</scope>
</reference>
<gene>
    <name evidence="1" type="ORF">EVAR_22100_1</name>
</gene>